<sequence>MKMEGGATPNALLGLLSLRPMSGYDIRQVISESIGYFWSESYGQIYPGLKRLEAEGLVSKKTVRGKGSPDRNVYSLTEDGRRKLREWLKLPVAEVVPRNELLLKLFFGAHVSPNVSREHVQAFLERCQEDLRVYGELEKGLRKKGVPESQLPFCMMTLNMGRHRSAAMVKWCEETIAELDKIERTAKGGK</sequence>
<evidence type="ECO:0000259" key="2">
    <source>
        <dbReference type="Pfam" id="PF10400"/>
    </source>
</evidence>
<reference evidence="3 4" key="1">
    <citation type="submission" date="2018-12" db="EMBL/GenBank/DDBJ databases">
        <title>Sequencing of bacterial isolates from soil warming experiment in Harvard Forest, Massachusetts, USA.</title>
        <authorList>
            <person name="Deangelis K."/>
        </authorList>
    </citation>
    <scope>NUCLEOTIDE SEQUENCE [LARGE SCALE GENOMIC DNA]</scope>
    <source>
        <strain evidence="3 4">EB153</strain>
    </source>
</reference>
<dbReference type="SUPFAM" id="SSF46785">
    <property type="entry name" value="Winged helix' DNA-binding domain"/>
    <property type="match status" value="1"/>
</dbReference>
<dbReference type="PANTHER" id="PTHR43252">
    <property type="entry name" value="TRANSCRIPTIONAL REGULATOR YQJI"/>
    <property type="match status" value="1"/>
</dbReference>
<dbReference type="Pfam" id="PF03551">
    <property type="entry name" value="PadR"/>
    <property type="match status" value="1"/>
</dbReference>
<evidence type="ECO:0000259" key="1">
    <source>
        <dbReference type="Pfam" id="PF03551"/>
    </source>
</evidence>
<evidence type="ECO:0000313" key="3">
    <source>
        <dbReference type="EMBL" id="RSL18268.1"/>
    </source>
</evidence>
<accession>A0A428MMX1</accession>
<dbReference type="Gene3D" id="1.10.10.10">
    <property type="entry name" value="Winged helix-like DNA-binding domain superfamily/Winged helix DNA-binding domain"/>
    <property type="match status" value="1"/>
</dbReference>
<dbReference type="EMBL" id="RSDW01000001">
    <property type="protein sequence ID" value="RSL18268.1"/>
    <property type="molecule type" value="Genomic_DNA"/>
</dbReference>
<dbReference type="AlphaFoldDB" id="A0A428MMX1"/>
<dbReference type="Proteomes" id="UP000269669">
    <property type="component" value="Unassembled WGS sequence"/>
</dbReference>
<dbReference type="InterPro" id="IPR005149">
    <property type="entry name" value="Tscrpt_reg_PadR_N"/>
</dbReference>
<protein>
    <submittedName>
        <fullName evidence="3">PadR family transcriptional regulator</fullName>
    </submittedName>
</protein>
<dbReference type="PANTHER" id="PTHR43252:SF6">
    <property type="entry name" value="NEGATIVE TRANSCRIPTION REGULATOR PADR"/>
    <property type="match status" value="1"/>
</dbReference>
<feature type="domain" description="Transcription regulator PadR N-terminal" evidence="1">
    <location>
        <begin position="12"/>
        <end position="86"/>
    </location>
</feature>
<dbReference type="RefSeq" id="WP_260472951.1">
    <property type="nucleotide sequence ID" value="NZ_RSDW01000001.1"/>
</dbReference>
<gene>
    <name evidence="3" type="ORF">EDE15_3830</name>
</gene>
<dbReference type="InterPro" id="IPR036390">
    <property type="entry name" value="WH_DNA-bd_sf"/>
</dbReference>
<proteinExistence type="predicted"/>
<dbReference type="Pfam" id="PF10400">
    <property type="entry name" value="Vir_act_alpha_C"/>
    <property type="match status" value="1"/>
</dbReference>
<organism evidence="3 4">
    <name type="scientific">Edaphobacter aggregans</name>
    <dbReference type="NCBI Taxonomy" id="570835"/>
    <lineage>
        <taxon>Bacteria</taxon>
        <taxon>Pseudomonadati</taxon>
        <taxon>Acidobacteriota</taxon>
        <taxon>Terriglobia</taxon>
        <taxon>Terriglobales</taxon>
        <taxon>Acidobacteriaceae</taxon>
        <taxon>Edaphobacter</taxon>
    </lineage>
</organism>
<dbReference type="InterPro" id="IPR036388">
    <property type="entry name" value="WH-like_DNA-bd_sf"/>
</dbReference>
<evidence type="ECO:0000313" key="4">
    <source>
        <dbReference type="Proteomes" id="UP000269669"/>
    </source>
</evidence>
<name>A0A428MMX1_9BACT</name>
<comment type="caution">
    <text evidence="3">The sequence shown here is derived from an EMBL/GenBank/DDBJ whole genome shotgun (WGS) entry which is preliminary data.</text>
</comment>
<dbReference type="Gene3D" id="6.10.140.190">
    <property type="match status" value="1"/>
</dbReference>
<dbReference type="InterPro" id="IPR018309">
    <property type="entry name" value="Tscrpt_reg_PadR_C"/>
</dbReference>
<feature type="domain" description="Transcription regulator PadR C-terminal" evidence="2">
    <location>
        <begin position="98"/>
        <end position="180"/>
    </location>
</feature>
<keyword evidence="4" id="KW-1185">Reference proteome</keyword>